<comment type="caution">
    <text evidence="2">The sequence shown here is derived from an EMBL/GenBank/DDBJ whole genome shotgun (WGS) entry which is preliminary data.</text>
</comment>
<evidence type="ECO:0000313" key="2">
    <source>
        <dbReference type="EMBL" id="TEY81700.1"/>
    </source>
</evidence>
<protein>
    <submittedName>
        <fullName evidence="2">Uncharacterized protein</fullName>
    </submittedName>
</protein>
<keyword evidence="3" id="KW-1185">Reference proteome</keyword>
<dbReference type="OrthoDB" id="3553583at2759"/>
<dbReference type="AlphaFoldDB" id="A0A4Y8DDF0"/>
<name>A0A4Y8DDF0_9HELO</name>
<gene>
    <name evidence="2" type="ORF">BOTCAL_0032g00430</name>
</gene>
<accession>A0A4Y8DDF0</accession>
<feature type="region of interest" description="Disordered" evidence="1">
    <location>
        <begin position="1"/>
        <end position="44"/>
    </location>
</feature>
<reference evidence="2 3" key="1">
    <citation type="submission" date="2017-11" db="EMBL/GenBank/DDBJ databases">
        <title>Comparative genomics of Botrytis spp.</title>
        <authorList>
            <person name="Valero-Jimenez C.A."/>
            <person name="Tapia P."/>
            <person name="Veloso J."/>
            <person name="Silva-Moreno E."/>
            <person name="Staats M."/>
            <person name="Valdes J.H."/>
            <person name="Van Kan J.A.L."/>
        </authorList>
    </citation>
    <scope>NUCLEOTIDE SEQUENCE [LARGE SCALE GENOMIC DNA]</scope>
    <source>
        <strain evidence="2 3">MUCL2830</strain>
    </source>
</reference>
<feature type="compositionally biased region" description="Basic residues" evidence="1">
    <location>
        <begin position="1"/>
        <end position="12"/>
    </location>
</feature>
<organism evidence="2 3">
    <name type="scientific">Botryotinia calthae</name>
    <dbReference type="NCBI Taxonomy" id="38488"/>
    <lineage>
        <taxon>Eukaryota</taxon>
        <taxon>Fungi</taxon>
        <taxon>Dikarya</taxon>
        <taxon>Ascomycota</taxon>
        <taxon>Pezizomycotina</taxon>
        <taxon>Leotiomycetes</taxon>
        <taxon>Helotiales</taxon>
        <taxon>Sclerotiniaceae</taxon>
        <taxon>Botryotinia</taxon>
    </lineage>
</organism>
<feature type="compositionally biased region" description="Basic and acidic residues" evidence="1">
    <location>
        <begin position="157"/>
        <end position="170"/>
    </location>
</feature>
<dbReference type="Proteomes" id="UP000297299">
    <property type="component" value="Unassembled WGS sequence"/>
</dbReference>
<feature type="region of interest" description="Disordered" evidence="1">
    <location>
        <begin position="157"/>
        <end position="178"/>
    </location>
</feature>
<evidence type="ECO:0000313" key="3">
    <source>
        <dbReference type="Proteomes" id="UP000297299"/>
    </source>
</evidence>
<proteinExistence type="predicted"/>
<sequence length="178" mass="20659">MAKGVAKRKNLQRSREDDRQPRSVKRKTTHDLQENGDEQIDIDSSLKNKARRQFIQNMLELKKEDLMCSCTGCKIGRRREREKATNHGCGEEKSETMILKMSRYMNTVYHATAHLEEKISGKTLLQNSRCRFCADTPSCPLQSHNIISKETPVEINREKVNKGENNEIRASKKARRKR</sequence>
<evidence type="ECO:0000256" key="1">
    <source>
        <dbReference type="SAM" id="MobiDB-lite"/>
    </source>
</evidence>
<dbReference type="EMBL" id="PHWZ01000032">
    <property type="protein sequence ID" value="TEY81700.1"/>
    <property type="molecule type" value="Genomic_DNA"/>
</dbReference>